<gene>
    <name evidence="1" type="ORF">PHYEVI_LOCUS11722</name>
</gene>
<dbReference type="EMBL" id="OU900102">
    <property type="protein sequence ID" value="CAG9865489.1"/>
    <property type="molecule type" value="Genomic_DNA"/>
</dbReference>
<name>A0A9N9TZR0_PHYSR</name>
<evidence type="ECO:0000313" key="1">
    <source>
        <dbReference type="EMBL" id="CAG9865489.1"/>
    </source>
</evidence>
<keyword evidence="2" id="KW-1185">Reference proteome</keyword>
<sequence length="92" mass="10767">MSLLSDTIEGYFTIKLSNLKLEYRRRSDKLNEVFSNEPKRVIKYFSSSLSTKNPASFTSKRRCLHAEKPTKNVCSLLQRSLKAYENNKFNQK</sequence>
<accession>A0A9N9TZR0</accession>
<dbReference type="Proteomes" id="UP001153712">
    <property type="component" value="Chromosome 9"/>
</dbReference>
<organism evidence="1 2">
    <name type="scientific">Phyllotreta striolata</name>
    <name type="common">Striped flea beetle</name>
    <name type="synonym">Crioceris striolata</name>
    <dbReference type="NCBI Taxonomy" id="444603"/>
    <lineage>
        <taxon>Eukaryota</taxon>
        <taxon>Metazoa</taxon>
        <taxon>Ecdysozoa</taxon>
        <taxon>Arthropoda</taxon>
        <taxon>Hexapoda</taxon>
        <taxon>Insecta</taxon>
        <taxon>Pterygota</taxon>
        <taxon>Neoptera</taxon>
        <taxon>Endopterygota</taxon>
        <taxon>Coleoptera</taxon>
        <taxon>Polyphaga</taxon>
        <taxon>Cucujiformia</taxon>
        <taxon>Chrysomeloidea</taxon>
        <taxon>Chrysomelidae</taxon>
        <taxon>Galerucinae</taxon>
        <taxon>Alticini</taxon>
        <taxon>Phyllotreta</taxon>
    </lineage>
</organism>
<reference evidence="1" key="1">
    <citation type="submission" date="2022-01" db="EMBL/GenBank/DDBJ databases">
        <authorList>
            <person name="King R."/>
        </authorList>
    </citation>
    <scope>NUCLEOTIDE SEQUENCE</scope>
</reference>
<evidence type="ECO:0000313" key="2">
    <source>
        <dbReference type="Proteomes" id="UP001153712"/>
    </source>
</evidence>
<protein>
    <submittedName>
        <fullName evidence="1">Uncharacterized protein</fullName>
    </submittedName>
</protein>
<dbReference type="AlphaFoldDB" id="A0A9N9TZR0"/>
<proteinExistence type="predicted"/>